<proteinExistence type="predicted"/>
<reference evidence="1" key="1">
    <citation type="submission" date="2023-01" db="EMBL/GenBank/DDBJ databases">
        <title>The growth and conidiation of Purpureocillium lavendulum are regulated by nitrogen source and histone H3K14 acetylation.</title>
        <authorList>
            <person name="Tang P."/>
            <person name="Han J."/>
            <person name="Zhang C."/>
            <person name="Tang P."/>
            <person name="Qi F."/>
            <person name="Zhang K."/>
            <person name="Liang L."/>
        </authorList>
    </citation>
    <scope>NUCLEOTIDE SEQUENCE</scope>
    <source>
        <strain evidence="1">YMF1.00683</strain>
    </source>
</reference>
<name>A0AB34FGP6_9HYPO</name>
<keyword evidence="2" id="KW-1185">Reference proteome</keyword>
<evidence type="ECO:0000313" key="2">
    <source>
        <dbReference type="Proteomes" id="UP001163105"/>
    </source>
</evidence>
<dbReference type="EMBL" id="JAQHRD010000012">
    <property type="protein sequence ID" value="KAJ6437520.1"/>
    <property type="molecule type" value="Genomic_DNA"/>
</dbReference>
<sequence length="528" mass="59587">MQHQPVSFTVSSGAICFGPLHDIDRASKIPIQPPADNPEPKFGGTVASYGIEHNIAAQNGVWTAYPLLCTKGPQNPAAWFVAHEQVDPLPEIHKLLRVAGSPYEYGHGHATNCDATRAECVLLINRYDWDDTPAGKPVADEDLAFEPDTLGVVDYQHAATQVQAWAASEDSAHRNPSQHGVWLHCPNAEYKWVRIGMNKNYTHAKSLLVFNIYTVFFDTCLPGQASPLRIYETPLERFQRGLHEGVDYSGISWIRKSWDPVPEVTMLFPVQPPEHAELLGPYEKQDHILVMDKIKALLADVPRKSGDDYRRLGFSEDYIQRELWKREPALLAMEFEEDVCELFNQVLLSYLERFVLPLCSSVSASSLAAALFSDPTTKRLDEVMMGWFLKGVSSVVVPSAVGARIREFLQRHATTTDPVSLGQNSISSLAQLVISIVRELLEFADGEAIGRGNPEERKPGERPLVIPMHIRRQIYSDDLLSKLQYSAYFWYGTDPERPEFRRYDRRDDPLAKRIREIREGKAPEAPLR</sequence>
<organism evidence="1 2">
    <name type="scientific">Purpureocillium lavendulum</name>
    <dbReference type="NCBI Taxonomy" id="1247861"/>
    <lineage>
        <taxon>Eukaryota</taxon>
        <taxon>Fungi</taxon>
        <taxon>Dikarya</taxon>
        <taxon>Ascomycota</taxon>
        <taxon>Pezizomycotina</taxon>
        <taxon>Sordariomycetes</taxon>
        <taxon>Hypocreomycetidae</taxon>
        <taxon>Hypocreales</taxon>
        <taxon>Ophiocordycipitaceae</taxon>
        <taxon>Purpureocillium</taxon>
    </lineage>
</organism>
<protein>
    <submittedName>
        <fullName evidence="1">Pyridine nucleotide-disulfide oxidoreductase</fullName>
    </submittedName>
</protein>
<comment type="caution">
    <text evidence="1">The sequence shown here is derived from an EMBL/GenBank/DDBJ whole genome shotgun (WGS) entry which is preliminary data.</text>
</comment>
<dbReference type="Proteomes" id="UP001163105">
    <property type="component" value="Unassembled WGS sequence"/>
</dbReference>
<gene>
    <name evidence="1" type="ORF">O9K51_10079</name>
</gene>
<accession>A0AB34FGP6</accession>
<dbReference type="AlphaFoldDB" id="A0AB34FGP6"/>
<evidence type="ECO:0000313" key="1">
    <source>
        <dbReference type="EMBL" id="KAJ6437520.1"/>
    </source>
</evidence>